<dbReference type="PANTHER" id="PTHR30373:SF8">
    <property type="entry name" value="BLL7265 PROTEIN"/>
    <property type="match status" value="1"/>
</dbReference>
<comment type="caution">
    <text evidence="2">The sequence shown here is derived from an EMBL/GenBank/DDBJ whole genome shotgun (WGS) entry which is preliminary data.</text>
</comment>
<feature type="domain" description="TPM" evidence="1">
    <location>
        <begin position="21"/>
        <end position="143"/>
    </location>
</feature>
<protein>
    <submittedName>
        <fullName evidence="2">TPM domain-containing protein</fullName>
    </submittedName>
</protein>
<name>A0ABV6IDV1_9BURK</name>
<dbReference type="EMBL" id="JBHLXJ010000004">
    <property type="protein sequence ID" value="MFC0349019.1"/>
    <property type="molecule type" value="Genomic_DNA"/>
</dbReference>
<accession>A0ABV6IDV1</accession>
<evidence type="ECO:0000313" key="3">
    <source>
        <dbReference type="Proteomes" id="UP001589844"/>
    </source>
</evidence>
<dbReference type="Proteomes" id="UP001589844">
    <property type="component" value="Unassembled WGS sequence"/>
</dbReference>
<dbReference type="PANTHER" id="PTHR30373">
    <property type="entry name" value="UPF0603 PROTEIN YGCG"/>
    <property type="match status" value="1"/>
</dbReference>
<dbReference type="Gene3D" id="3.10.310.50">
    <property type="match status" value="1"/>
</dbReference>
<sequence>MKNNRLWQNLRSHLLRNPYRQHFTTQNMQLLSEKIAAAEQGHRGEIRVVVESQLPVSLVLTGISTRQRAISYFADLRVWDTEENSGILLYLILAERKIEIVADRGIAKLVEQAEWNKICQQLQNQLGADQVLEGLSKAITEFGTLLRQHYPISTTANNPNELSNELIFIP</sequence>
<gene>
    <name evidence="2" type="ORF">ACFFJH_04310</name>
</gene>
<organism evidence="2 3">
    <name type="scientific">Undibacterium danionis</name>
    <dbReference type="NCBI Taxonomy" id="1812100"/>
    <lineage>
        <taxon>Bacteria</taxon>
        <taxon>Pseudomonadati</taxon>
        <taxon>Pseudomonadota</taxon>
        <taxon>Betaproteobacteria</taxon>
        <taxon>Burkholderiales</taxon>
        <taxon>Oxalobacteraceae</taxon>
        <taxon>Undibacterium</taxon>
    </lineage>
</organism>
<evidence type="ECO:0000313" key="2">
    <source>
        <dbReference type="EMBL" id="MFC0349019.1"/>
    </source>
</evidence>
<dbReference type="Pfam" id="PF04536">
    <property type="entry name" value="TPM_phosphatase"/>
    <property type="match status" value="1"/>
</dbReference>
<dbReference type="InterPro" id="IPR007621">
    <property type="entry name" value="TPM_dom"/>
</dbReference>
<reference evidence="2 3" key="1">
    <citation type="submission" date="2024-09" db="EMBL/GenBank/DDBJ databases">
        <authorList>
            <person name="Sun Q."/>
            <person name="Mori K."/>
        </authorList>
    </citation>
    <scope>NUCLEOTIDE SEQUENCE [LARGE SCALE GENOMIC DNA]</scope>
    <source>
        <strain evidence="2 3">CCM 8677</strain>
    </source>
</reference>
<dbReference type="RefSeq" id="WP_390210336.1">
    <property type="nucleotide sequence ID" value="NZ_JBHLXJ010000004.1"/>
</dbReference>
<keyword evidence="3" id="KW-1185">Reference proteome</keyword>
<proteinExistence type="predicted"/>
<evidence type="ECO:0000259" key="1">
    <source>
        <dbReference type="Pfam" id="PF04536"/>
    </source>
</evidence>